<keyword evidence="5" id="KW-0479">Metal-binding</keyword>
<dbReference type="GO" id="GO:0004843">
    <property type="term" value="F:cysteine-type deubiquitinase activity"/>
    <property type="evidence" value="ECO:0007669"/>
    <property type="project" value="UniProtKB-EC"/>
</dbReference>
<dbReference type="InterPro" id="IPR013083">
    <property type="entry name" value="Znf_RING/FYVE/PHD"/>
</dbReference>
<feature type="non-terminal residue" evidence="14">
    <location>
        <position position="1"/>
    </location>
</feature>
<keyword evidence="4" id="KW-0645">Protease</keyword>
<comment type="similarity">
    <text evidence="2">Belongs to the peptidase C19 family.</text>
</comment>
<dbReference type="AlphaFoldDB" id="A0A146KAS7"/>
<evidence type="ECO:0000259" key="13">
    <source>
        <dbReference type="PROSITE" id="PS50271"/>
    </source>
</evidence>
<dbReference type="Gene3D" id="3.30.40.10">
    <property type="entry name" value="Zinc/RING finger domain, C3HC4 (zinc finger)"/>
    <property type="match status" value="1"/>
</dbReference>
<dbReference type="SUPFAM" id="SSF143791">
    <property type="entry name" value="DUSP-like"/>
    <property type="match status" value="1"/>
</dbReference>
<evidence type="ECO:0000256" key="10">
    <source>
        <dbReference type="ARBA" id="ARBA00022833"/>
    </source>
</evidence>
<comment type="catalytic activity">
    <reaction evidence="1">
        <text>Thiol-dependent hydrolysis of ester, thioester, amide, peptide and isopeptide bonds formed by the C-terminal Gly of ubiquitin (a 76-residue protein attached to proteins as an intracellular targeting signal).</text>
        <dbReference type="EC" id="3.4.19.12"/>
    </reaction>
</comment>
<dbReference type="EC" id="3.4.19.12" evidence="3"/>
<evidence type="ECO:0000313" key="14">
    <source>
        <dbReference type="EMBL" id="JAP93657.1"/>
    </source>
</evidence>
<dbReference type="PANTHER" id="PTHR24006:SF888">
    <property type="entry name" value="UBIQUITIN CARBOXYL-TERMINAL HYDROLASE 30"/>
    <property type="match status" value="1"/>
</dbReference>
<dbReference type="GO" id="GO:0006508">
    <property type="term" value="P:proteolysis"/>
    <property type="evidence" value="ECO:0007669"/>
    <property type="project" value="UniProtKB-KW"/>
</dbReference>
<dbReference type="Pfam" id="PF00443">
    <property type="entry name" value="UCH"/>
    <property type="match status" value="1"/>
</dbReference>
<dbReference type="GO" id="GO:0008270">
    <property type="term" value="F:zinc ion binding"/>
    <property type="evidence" value="ECO:0007669"/>
    <property type="project" value="UniProtKB-KW"/>
</dbReference>
<proteinExistence type="inferred from homology"/>
<evidence type="ECO:0000256" key="7">
    <source>
        <dbReference type="ARBA" id="ARBA00022786"/>
    </source>
</evidence>
<dbReference type="Pfam" id="PF02148">
    <property type="entry name" value="zf-UBP"/>
    <property type="match status" value="1"/>
</dbReference>
<gene>
    <name evidence="14" type="ORF">TPC1_13982</name>
</gene>
<evidence type="ECO:0000256" key="4">
    <source>
        <dbReference type="ARBA" id="ARBA00022670"/>
    </source>
</evidence>
<evidence type="ECO:0000256" key="9">
    <source>
        <dbReference type="ARBA" id="ARBA00022807"/>
    </source>
</evidence>
<keyword evidence="8 14" id="KW-0378">Hydrolase</keyword>
<dbReference type="SUPFAM" id="SSF54001">
    <property type="entry name" value="Cysteine proteinases"/>
    <property type="match status" value="1"/>
</dbReference>
<accession>A0A146KAS7</accession>
<dbReference type="GO" id="GO:0016579">
    <property type="term" value="P:protein deubiquitination"/>
    <property type="evidence" value="ECO:0007669"/>
    <property type="project" value="InterPro"/>
</dbReference>
<evidence type="ECO:0000256" key="6">
    <source>
        <dbReference type="ARBA" id="ARBA00022771"/>
    </source>
</evidence>
<keyword evidence="6 11" id="KW-0863">Zinc-finger</keyword>
<dbReference type="EMBL" id="GDID01002949">
    <property type="protein sequence ID" value="JAP93657.1"/>
    <property type="molecule type" value="Transcribed_RNA"/>
</dbReference>
<evidence type="ECO:0000256" key="11">
    <source>
        <dbReference type="PROSITE-ProRule" id="PRU00502"/>
    </source>
</evidence>
<dbReference type="InterPro" id="IPR038765">
    <property type="entry name" value="Papain-like_cys_pep_sf"/>
</dbReference>
<evidence type="ECO:0000259" key="12">
    <source>
        <dbReference type="PROSITE" id="PS50235"/>
    </source>
</evidence>
<evidence type="ECO:0000256" key="5">
    <source>
        <dbReference type="ARBA" id="ARBA00022723"/>
    </source>
</evidence>
<dbReference type="InterPro" id="IPR001394">
    <property type="entry name" value="Peptidase_C19_UCH"/>
</dbReference>
<dbReference type="Gene3D" id="3.90.70.10">
    <property type="entry name" value="Cysteine proteinases"/>
    <property type="match status" value="2"/>
</dbReference>
<evidence type="ECO:0000256" key="2">
    <source>
        <dbReference type="ARBA" id="ARBA00009085"/>
    </source>
</evidence>
<dbReference type="InterPro" id="IPR035927">
    <property type="entry name" value="DUSP-like_sf"/>
</dbReference>
<dbReference type="GO" id="GO:0005829">
    <property type="term" value="C:cytosol"/>
    <property type="evidence" value="ECO:0007669"/>
    <property type="project" value="TreeGrafter"/>
</dbReference>
<dbReference type="SUPFAM" id="SSF57850">
    <property type="entry name" value="RING/U-box"/>
    <property type="match status" value="1"/>
</dbReference>
<dbReference type="PROSITE" id="PS50271">
    <property type="entry name" value="ZF_UBP"/>
    <property type="match status" value="1"/>
</dbReference>
<evidence type="ECO:0000256" key="8">
    <source>
        <dbReference type="ARBA" id="ARBA00022801"/>
    </source>
</evidence>
<dbReference type="InterPro" id="IPR001607">
    <property type="entry name" value="Znf_UBP"/>
</dbReference>
<dbReference type="InterPro" id="IPR050164">
    <property type="entry name" value="Peptidase_C19"/>
</dbReference>
<dbReference type="PROSITE" id="PS50235">
    <property type="entry name" value="USP_3"/>
    <property type="match status" value="1"/>
</dbReference>
<evidence type="ECO:0000256" key="3">
    <source>
        <dbReference type="ARBA" id="ARBA00012759"/>
    </source>
</evidence>
<dbReference type="InterPro" id="IPR028889">
    <property type="entry name" value="USP"/>
</dbReference>
<dbReference type="GO" id="GO:0005634">
    <property type="term" value="C:nucleus"/>
    <property type="evidence" value="ECO:0007669"/>
    <property type="project" value="TreeGrafter"/>
</dbReference>
<dbReference type="SMART" id="SM00290">
    <property type="entry name" value="ZnF_UBP"/>
    <property type="match status" value="1"/>
</dbReference>
<keyword evidence="9" id="KW-0788">Thiol protease</keyword>
<reference evidence="14" key="1">
    <citation type="submission" date="2015-07" db="EMBL/GenBank/DDBJ databases">
        <title>Adaptation to a free-living lifestyle via gene acquisitions in the diplomonad Trepomonas sp. PC1.</title>
        <authorList>
            <person name="Xu F."/>
            <person name="Jerlstrom-Hultqvist J."/>
            <person name="Kolisko M."/>
            <person name="Simpson A.G.B."/>
            <person name="Roger A.J."/>
            <person name="Svard S.G."/>
            <person name="Andersson J.O."/>
        </authorList>
    </citation>
    <scope>NUCLEOTIDE SEQUENCE</scope>
    <source>
        <strain evidence="14">PC1</strain>
    </source>
</reference>
<feature type="domain" description="USP" evidence="12">
    <location>
        <begin position="170"/>
        <end position="643"/>
    </location>
</feature>
<protein>
    <recommendedName>
        <fullName evidence="3">ubiquitinyl hydrolase 1</fullName>
        <ecNumber evidence="3">3.4.19.12</ecNumber>
    </recommendedName>
</protein>
<evidence type="ECO:0000256" key="1">
    <source>
        <dbReference type="ARBA" id="ARBA00000707"/>
    </source>
</evidence>
<name>A0A146KAS7_9EUKA</name>
<dbReference type="PANTHER" id="PTHR24006">
    <property type="entry name" value="UBIQUITIN CARBOXYL-TERMINAL HYDROLASE"/>
    <property type="match status" value="1"/>
</dbReference>
<keyword evidence="7" id="KW-0833">Ubl conjugation pathway</keyword>
<feature type="domain" description="UBP-type" evidence="13">
    <location>
        <begin position="8"/>
        <end position="132"/>
    </location>
</feature>
<organism evidence="14">
    <name type="scientific">Trepomonas sp. PC1</name>
    <dbReference type="NCBI Taxonomy" id="1076344"/>
    <lineage>
        <taxon>Eukaryota</taxon>
        <taxon>Metamonada</taxon>
        <taxon>Diplomonadida</taxon>
        <taxon>Hexamitidae</taxon>
        <taxon>Hexamitinae</taxon>
        <taxon>Trepomonas</taxon>
    </lineage>
</organism>
<keyword evidence="10" id="KW-0862">Zinc</keyword>
<sequence length="894" mass="103956">PILIPITRMCPHTKKADNPTYLHEKTVIDMIYKRFDEYNNPNLKCSIQNCMYQKESLWICLCCGEQFCGENEAKHTFWHFSEKHHCHFLNIIMKQIWCYQCNGWVDDQKTYSFFDDLLNNTRKFEKYKKGKLDDPYLVTQPKIHTIQSNCEAFLSNQSYQYQLIKKPGEFGIVNLKGTCYLDSILQAFAHISYFSKYFVAMLPYVGQAQSDGETSHLQQMLTVHFAHAISCLQINDQPERMIMNNLYRSLQALKVNYINDIQQDAAECQMDLFDVLQQSLSKKFSIPAEPKPQIQSAQDFYFSSVLNQHLAQRQNIVDDCFQLLISKNQQLSCGCHGKKVESAHFLQLNSLQFGNDILQSLKQYSNVFEEQVHCQNCNQSANQQQKSLFHYLPPVLCVQFANINEIGEKVANQVKISPNIDLLQLTDETSPHRRFQSYAQTQIKENQSNPTLVEQLIKNHVGFLIGTTIFESMAQRINLSREQLKQQEFCVLQDCLCLAPLTVNFYEQLELAIRETTRTRNQKFQTFKQKLNYFLKIVGQEMTNLKQNKLQTEKEKQLFPLLKQKLLSKVQKDFKIPVDGDAMLAGSCEYQLKAAVLHIGNTVDSGHYVCVANDDEFKLFDNVKVSKFEKEITGCTIAYYQKKKHPLQEVVCQYVYNSIYSQDKLKILDLCAQFFECASDFVKKQFNIAIKSFQQKMLSGEFLYRLLQLPYPRGHFCQQLDDDLAKYAVQPSMLPSSINLSSRLCMLVEAVFGRSVFLGQGQLGQLGQHQLGQHQNEKNFDAELQLFDEIQRENDEKFILSQKFLQRWKSHLFSGEPRFSGVVNQEFCFEGSFDRFQLKTMKDEDFVKIGAAQWQKLKKMYKTFEIEVFEEGVLEGDVLEGDQDQDQEFEEAEE</sequence>